<evidence type="ECO:0000313" key="2">
    <source>
        <dbReference type="Proteomes" id="UP001374535"/>
    </source>
</evidence>
<organism evidence="1 2">
    <name type="scientific">Vigna mungo</name>
    <name type="common">Black gram</name>
    <name type="synonym">Phaseolus mungo</name>
    <dbReference type="NCBI Taxonomy" id="3915"/>
    <lineage>
        <taxon>Eukaryota</taxon>
        <taxon>Viridiplantae</taxon>
        <taxon>Streptophyta</taxon>
        <taxon>Embryophyta</taxon>
        <taxon>Tracheophyta</taxon>
        <taxon>Spermatophyta</taxon>
        <taxon>Magnoliopsida</taxon>
        <taxon>eudicotyledons</taxon>
        <taxon>Gunneridae</taxon>
        <taxon>Pentapetalae</taxon>
        <taxon>rosids</taxon>
        <taxon>fabids</taxon>
        <taxon>Fabales</taxon>
        <taxon>Fabaceae</taxon>
        <taxon>Papilionoideae</taxon>
        <taxon>50 kb inversion clade</taxon>
        <taxon>NPAAA clade</taxon>
        <taxon>indigoferoid/millettioid clade</taxon>
        <taxon>Phaseoleae</taxon>
        <taxon>Vigna</taxon>
    </lineage>
</organism>
<dbReference type="Proteomes" id="UP001374535">
    <property type="component" value="Chromosome 5"/>
</dbReference>
<gene>
    <name evidence="1" type="ORF">V8G54_015431</name>
</gene>
<reference evidence="1 2" key="1">
    <citation type="journal article" date="2023" name="Life. Sci Alliance">
        <title>Evolutionary insights into 3D genome organization and epigenetic landscape of Vigna mungo.</title>
        <authorList>
            <person name="Junaid A."/>
            <person name="Singh B."/>
            <person name="Bhatia S."/>
        </authorList>
    </citation>
    <scope>NUCLEOTIDE SEQUENCE [LARGE SCALE GENOMIC DNA]</scope>
    <source>
        <strain evidence="1">Urdbean</strain>
    </source>
</reference>
<keyword evidence="2" id="KW-1185">Reference proteome</keyword>
<evidence type="ECO:0000313" key="1">
    <source>
        <dbReference type="EMBL" id="WVZ10901.1"/>
    </source>
</evidence>
<accession>A0AAQ3NJB5</accession>
<dbReference type="AlphaFoldDB" id="A0AAQ3NJB5"/>
<protein>
    <submittedName>
        <fullName evidence="1">Uncharacterized protein</fullName>
    </submittedName>
</protein>
<name>A0AAQ3NJB5_VIGMU</name>
<dbReference type="EMBL" id="CP144696">
    <property type="protein sequence ID" value="WVZ10901.1"/>
    <property type="molecule type" value="Genomic_DNA"/>
</dbReference>
<proteinExistence type="predicted"/>
<sequence length="112" mass="11208">MISNRVITGFGRGTSEEQDARFTSDEIRVFGVLSEPILALLVPIIDFGAEGEGSVGVEGLLVVGIGGVGVGSDLGEDAVGLLDKVLVDGVGIGGAEIDADGAAEDEDGHKAA</sequence>